<name>A0ABU4KF99_9ACTN</name>
<evidence type="ECO:0000313" key="2">
    <source>
        <dbReference type="EMBL" id="MDX2296465.1"/>
    </source>
</evidence>
<evidence type="ECO:0000256" key="1">
    <source>
        <dbReference type="SAM" id="Phobius"/>
    </source>
</evidence>
<dbReference type="RefSeq" id="WP_319012630.1">
    <property type="nucleotide sequence ID" value="NZ_JAWJZF010000492.1"/>
</dbReference>
<dbReference type="EMBL" id="JAWJZF010000492">
    <property type="protein sequence ID" value="MDX2296465.1"/>
    <property type="molecule type" value="Genomic_DNA"/>
</dbReference>
<reference evidence="2 3" key="1">
    <citation type="submission" date="2023-10" db="EMBL/GenBank/DDBJ databases">
        <authorList>
            <person name="Wang X.X."/>
        </authorList>
    </citation>
    <scope>NUCLEOTIDE SEQUENCE [LARGE SCALE GENOMIC DNA]</scope>
    <source>
        <strain evidence="2 3">NBRC 12816</strain>
    </source>
</reference>
<evidence type="ECO:0000313" key="3">
    <source>
        <dbReference type="Proteomes" id="UP001278571"/>
    </source>
</evidence>
<accession>A0ABU4KF99</accession>
<dbReference type="Proteomes" id="UP001278571">
    <property type="component" value="Unassembled WGS sequence"/>
</dbReference>
<comment type="caution">
    <text evidence="2">The sequence shown here is derived from an EMBL/GenBank/DDBJ whole genome shotgun (WGS) entry which is preliminary data.</text>
</comment>
<feature type="transmembrane region" description="Helical" evidence="1">
    <location>
        <begin position="149"/>
        <end position="167"/>
    </location>
</feature>
<sequence>MGWYGYLGLWCAAFGGLALIGYVRYLTGATEAQRTVRTVGRIEHVTPPRHGDSRADGISVVVSFQDPSTGAEFTVTDGGEAGERGERIRTAWVGRPIGVHYPRGNPHAYRFTQDATEGPRGGLGRPNFALFLVYAGVVTVAAIERGWPWALLGFAGPWSCSLAYHLPENVRDTRRRRETLAAMTAVPGRVVAVLKRVSTDEDGHTVTTHVPVVTFTTRDGTTVTAYCDRSLRDPEGSYGRELTIHHAPHDPADFTPDLAGAHRAWRQGIVIDALGSSLVVASAVVGAVAL</sequence>
<keyword evidence="1" id="KW-1133">Transmembrane helix</keyword>
<proteinExistence type="predicted"/>
<keyword evidence="3" id="KW-1185">Reference proteome</keyword>
<feature type="transmembrane region" description="Helical" evidence="1">
    <location>
        <begin position="6"/>
        <end position="27"/>
    </location>
</feature>
<gene>
    <name evidence="2" type="ORF">R2363_30340</name>
</gene>
<organism evidence="2 3">
    <name type="scientific">Streptomyces roseolus</name>
    <dbReference type="NCBI Taxonomy" id="67358"/>
    <lineage>
        <taxon>Bacteria</taxon>
        <taxon>Bacillati</taxon>
        <taxon>Actinomycetota</taxon>
        <taxon>Actinomycetes</taxon>
        <taxon>Kitasatosporales</taxon>
        <taxon>Streptomycetaceae</taxon>
        <taxon>Streptomyces</taxon>
    </lineage>
</organism>
<feature type="transmembrane region" description="Helical" evidence="1">
    <location>
        <begin position="127"/>
        <end position="143"/>
    </location>
</feature>
<keyword evidence="1" id="KW-0812">Transmembrane</keyword>
<keyword evidence="1" id="KW-0472">Membrane</keyword>
<protein>
    <submittedName>
        <fullName evidence="2">DUF3592 domain-containing protein</fullName>
    </submittedName>
</protein>